<evidence type="ECO:0008006" key="4">
    <source>
        <dbReference type="Google" id="ProtNLM"/>
    </source>
</evidence>
<dbReference type="RefSeq" id="XP_008080689.1">
    <property type="nucleotide sequence ID" value="XM_008082498.1"/>
</dbReference>
<sequence>MNPHCLFVFGFLTPDPRRRSYITTQSVKLQFNDECDKNSSIKIRDAWEDATKLAKNVETINWDDVAAHDFFGPSILIKNQQTRIQKVFDSVATFGQAMNAPGFSNVTVNIACSPKYKELDNKCKNNTGIRAHTWNTANSDGTGGKVTKHNSTINMVICNYFFGFETLAGSLDASANLEYPEKYNLDSYRNRGYIILHELMHGDRATFEANAGFHISDLEFHVHYYEHTEKKLFERTFNLTNAYGALNTRILAHASTEYIGSYTADNADSFAQYALAKYVQKKINAYPWLPFAEAKVVGDINRKMGSMIVTEDTGMRLIGDNIKPSCTEGCPDKEDLNFRTEYAGIPEIPPAKKDEADGEEKSLVG</sequence>
<accession>S3D2B5</accession>
<dbReference type="OrthoDB" id="1896086at2759"/>
<protein>
    <recommendedName>
        <fullName evidence="4">Lysine-specific metallo-endopeptidase domain-containing protein</fullName>
    </recommendedName>
</protein>
<dbReference type="HOGENOM" id="CLU_758751_0_0_1"/>
<dbReference type="AlphaFoldDB" id="S3D2B5"/>
<dbReference type="Proteomes" id="UP000016922">
    <property type="component" value="Unassembled WGS sequence"/>
</dbReference>
<name>S3D2B5_GLAL2</name>
<dbReference type="eggNOG" id="ENOG502RWZY">
    <property type="taxonomic scope" value="Eukaryota"/>
</dbReference>
<reference evidence="2 3" key="1">
    <citation type="journal article" date="2013" name="BMC Genomics">
        <title>Genomics-driven discovery of the pneumocandin biosynthetic gene cluster in the fungus Glarea lozoyensis.</title>
        <authorList>
            <person name="Chen L."/>
            <person name="Yue Q."/>
            <person name="Zhang X."/>
            <person name="Xiang M."/>
            <person name="Wang C."/>
            <person name="Li S."/>
            <person name="Che Y."/>
            <person name="Ortiz-Lopez F.J."/>
            <person name="Bills G.F."/>
            <person name="Liu X."/>
            <person name="An Z."/>
        </authorList>
    </citation>
    <scope>NUCLEOTIDE SEQUENCE [LARGE SCALE GENOMIC DNA]</scope>
    <source>
        <strain evidence="3">ATCC 20868 / MF5171</strain>
    </source>
</reference>
<dbReference type="OMA" id="HNSTINM"/>
<feature type="compositionally biased region" description="Basic and acidic residues" evidence="1">
    <location>
        <begin position="350"/>
        <end position="365"/>
    </location>
</feature>
<gene>
    <name evidence="2" type="ORF">GLAREA_07811</name>
</gene>
<dbReference type="EMBL" id="KE145359">
    <property type="protein sequence ID" value="EPE32677.1"/>
    <property type="molecule type" value="Genomic_DNA"/>
</dbReference>
<proteinExistence type="predicted"/>
<dbReference type="GO" id="GO:0008237">
    <property type="term" value="F:metallopeptidase activity"/>
    <property type="evidence" value="ECO:0007669"/>
    <property type="project" value="InterPro"/>
</dbReference>
<organism evidence="2 3">
    <name type="scientific">Glarea lozoyensis (strain ATCC 20868 / MF5171)</name>
    <dbReference type="NCBI Taxonomy" id="1116229"/>
    <lineage>
        <taxon>Eukaryota</taxon>
        <taxon>Fungi</taxon>
        <taxon>Dikarya</taxon>
        <taxon>Ascomycota</taxon>
        <taxon>Pezizomycotina</taxon>
        <taxon>Leotiomycetes</taxon>
        <taxon>Helotiales</taxon>
        <taxon>Helotiaceae</taxon>
        <taxon>Glarea</taxon>
    </lineage>
</organism>
<dbReference type="GeneID" id="19466863"/>
<evidence type="ECO:0000313" key="2">
    <source>
        <dbReference type="EMBL" id="EPE32677.1"/>
    </source>
</evidence>
<dbReference type="InterPro" id="IPR024079">
    <property type="entry name" value="MetalloPept_cat_dom_sf"/>
</dbReference>
<dbReference type="Gene3D" id="3.40.390.10">
    <property type="entry name" value="Collagenase (Catalytic Domain)"/>
    <property type="match status" value="1"/>
</dbReference>
<keyword evidence="3" id="KW-1185">Reference proteome</keyword>
<evidence type="ECO:0000256" key="1">
    <source>
        <dbReference type="SAM" id="MobiDB-lite"/>
    </source>
</evidence>
<evidence type="ECO:0000313" key="3">
    <source>
        <dbReference type="Proteomes" id="UP000016922"/>
    </source>
</evidence>
<feature type="region of interest" description="Disordered" evidence="1">
    <location>
        <begin position="344"/>
        <end position="365"/>
    </location>
</feature>
<dbReference type="KEGG" id="glz:GLAREA_07811"/>